<evidence type="ECO:0000259" key="2">
    <source>
        <dbReference type="Pfam" id="PF09835"/>
    </source>
</evidence>
<keyword evidence="1" id="KW-0812">Transmembrane</keyword>
<keyword evidence="1" id="KW-0472">Membrane</keyword>
<name>A0A345Y976_9NEIS</name>
<dbReference type="PANTHER" id="PTHR40547:SF1">
    <property type="entry name" value="SLL0298 PROTEIN"/>
    <property type="match status" value="1"/>
</dbReference>
<feature type="transmembrane region" description="Helical" evidence="1">
    <location>
        <begin position="143"/>
        <end position="166"/>
    </location>
</feature>
<dbReference type="Pfam" id="PF09835">
    <property type="entry name" value="DUF2062"/>
    <property type="match status" value="1"/>
</dbReference>
<dbReference type="OrthoDB" id="5296274at2"/>
<evidence type="ECO:0000313" key="3">
    <source>
        <dbReference type="EMBL" id="AXK40478.1"/>
    </source>
</evidence>
<dbReference type="RefSeq" id="WP_115434405.1">
    <property type="nucleotide sequence ID" value="NZ_CP031337.1"/>
</dbReference>
<dbReference type="AlphaFoldDB" id="A0A345Y976"/>
<evidence type="ECO:0000313" key="4">
    <source>
        <dbReference type="Proteomes" id="UP000254537"/>
    </source>
</evidence>
<evidence type="ECO:0000256" key="1">
    <source>
        <dbReference type="SAM" id="Phobius"/>
    </source>
</evidence>
<proteinExistence type="predicted"/>
<sequence length="189" mass="21497">MSPRRHLHRFLPNRHALFANRWLRPLAPWLDQPAYWAFNRRKVALAVAVGLFSGLMPGPTQMLTAALLALALRINLPVALATTLYTNPFTYLPLYFLAFRYGQLLLGDGHAGTMIVQPEWNNQGVWVWCSEWAAWFGQLGLPLLVGVPALGVTLGVIGYVAVRGLWRLYLLHAWKKRKQERGIDRTRTQ</sequence>
<protein>
    <submittedName>
        <fullName evidence="3">DUF2062 domain-containing protein</fullName>
    </submittedName>
</protein>
<organism evidence="3 4">
    <name type="scientific">Crenobacter cavernae</name>
    <dbReference type="NCBI Taxonomy" id="2290923"/>
    <lineage>
        <taxon>Bacteria</taxon>
        <taxon>Pseudomonadati</taxon>
        <taxon>Pseudomonadota</taxon>
        <taxon>Betaproteobacteria</taxon>
        <taxon>Neisseriales</taxon>
        <taxon>Neisseriaceae</taxon>
        <taxon>Crenobacter</taxon>
    </lineage>
</organism>
<reference evidence="3 4" key="1">
    <citation type="submission" date="2018-07" db="EMBL/GenBank/DDBJ databases">
        <title>Crenobacter cavernae sp. nov., isolated from a karst cave.</title>
        <authorList>
            <person name="Zhu H."/>
        </authorList>
    </citation>
    <scope>NUCLEOTIDE SEQUENCE [LARGE SCALE GENOMIC DNA]</scope>
    <source>
        <strain evidence="3 4">K1W11S-77</strain>
    </source>
</reference>
<feature type="domain" description="DUF2062" evidence="2">
    <location>
        <begin position="23"/>
        <end position="175"/>
    </location>
</feature>
<dbReference type="Proteomes" id="UP000254537">
    <property type="component" value="Chromosome"/>
</dbReference>
<accession>A0A345Y976</accession>
<dbReference type="InterPro" id="IPR018639">
    <property type="entry name" value="DUF2062"/>
</dbReference>
<dbReference type="PANTHER" id="PTHR40547">
    <property type="entry name" value="SLL0298 PROTEIN"/>
    <property type="match status" value="1"/>
</dbReference>
<dbReference type="KEGG" id="ccah:DWG20_14135"/>
<gene>
    <name evidence="3" type="ORF">DWG20_14135</name>
</gene>
<keyword evidence="1" id="KW-1133">Transmembrane helix</keyword>
<dbReference type="EMBL" id="CP031337">
    <property type="protein sequence ID" value="AXK40478.1"/>
    <property type="molecule type" value="Genomic_DNA"/>
</dbReference>